<dbReference type="InParanoid" id="H2AZC3"/>
<dbReference type="Pfam" id="PF03810">
    <property type="entry name" value="IBN_N"/>
    <property type="match status" value="1"/>
</dbReference>
<evidence type="ECO:0000256" key="4">
    <source>
        <dbReference type="ARBA" id="ARBA00023242"/>
    </source>
</evidence>
<dbReference type="InterPro" id="IPR011989">
    <property type="entry name" value="ARM-like"/>
</dbReference>
<dbReference type="GO" id="GO:0061608">
    <property type="term" value="F:nuclear import signal receptor activity"/>
    <property type="evidence" value="ECO:0007669"/>
    <property type="project" value="EnsemblFungi"/>
</dbReference>
<evidence type="ECO:0000256" key="3">
    <source>
        <dbReference type="ARBA" id="ARBA00022448"/>
    </source>
</evidence>
<dbReference type="GO" id="GO:0008139">
    <property type="term" value="F:nuclear localization sequence binding"/>
    <property type="evidence" value="ECO:0007669"/>
    <property type="project" value="EnsemblFungi"/>
</dbReference>
<dbReference type="InterPro" id="IPR058669">
    <property type="entry name" value="TPR_IPO7/11-like"/>
</dbReference>
<evidence type="ECO:0000256" key="1">
    <source>
        <dbReference type="ARBA" id="ARBA00004123"/>
    </source>
</evidence>
<comment type="similarity">
    <text evidence="2">Belongs to the importin beta family.</text>
</comment>
<dbReference type="eggNOG" id="KOG1993">
    <property type="taxonomic scope" value="Eukaryota"/>
</dbReference>
<organism evidence="6 7">
    <name type="scientific">Kazachstania africana (strain ATCC 22294 / BCRC 22015 / CBS 2517 / CECT 1963 / NBRC 1671 / NRRL Y-8276)</name>
    <name type="common">Yeast</name>
    <name type="synonym">Kluyveromyces africanus</name>
    <dbReference type="NCBI Taxonomy" id="1071382"/>
    <lineage>
        <taxon>Eukaryota</taxon>
        <taxon>Fungi</taxon>
        <taxon>Dikarya</taxon>
        <taxon>Ascomycota</taxon>
        <taxon>Saccharomycotina</taxon>
        <taxon>Saccharomycetes</taxon>
        <taxon>Saccharomycetales</taxon>
        <taxon>Saccharomycetaceae</taxon>
        <taxon>Kazachstania</taxon>
    </lineage>
</organism>
<dbReference type="GO" id="GO:0031267">
    <property type="term" value="F:small GTPase binding"/>
    <property type="evidence" value="ECO:0007669"/>
    <property type="project" value="InterPro"/>
</dbReference>
<keyword evidence="3" id="KW-0813">Transport</keyword>
<evidence type="ECO:0000313" key="6">
    <source>
        <dbReference type="EMBL" id="CCF59679.1"/>
    </source>
</evidence>
<comment type="subcellular location">
    <subcellularLocation>
        <location evidence="1">Nucleus</location>
    </subcellularLocation>
</comment>
<dbReference type="PANTHER" id="PTHR10997:SF7">
    <property type="entry name" value="IMPORTIN-11"/>
    <property type="match status" value="1"/>
</dbReference>
<dbReference type="HOGENOM" id="CLU_003886_0_0_1"/>
<keyword evidence="7" id="KW-1185">Reference proteome</keyword>
<dbReference type="STRING" id="1071382.H2AZC3"/>
<name>H2AZC3_KAZAF</name>
<dbReference type="InterPro" id="IPR001494">
    <property type="entry name" value="Importin-beta_N"/>
</dbReference>
<dbReference type="FunCoup" id="H2AZC3">
    <property type="interactions" value="1146"/>
</dbReference>
<evidence type="ECO:0000256" key="2">
    <source>
        <dbReference type="ARBA" id="ARBA00007991"/>
    </source>
</evidence>
<evidence type="ECO:0000313" key="7">
    <source>
        <dbReference type="Proteomes" id="UP000005220"/>
    </source>
</evidence>
<feature type="domain" description="Importin N-terminal" evidence="5">
    <location>
        <begin position="34"/>
        <end position="106"/>
    </location>
</feature>
<evidence type="ECO:0000259" key="5">
    <source>
        <dbReference type="PROSITE" id="PS50166"/>
    </source>
</evidence>
<dbReference type="PROSITE" id="PS50166">
    <property type="entry name" value="IMPORTIN_B_NT"/>
    <property type="match status" value="1"/>
</dbReference>
<dbReference type="KEGG" id="kaf:KAFR_0H02700"/>
<protein>
    <recommendedName>
        <fullName evidence="5">Importin N-terminal domain-containing protein</fullName>
    </recommendedName>
</protein>
<dbReference type="SMART" id="SM00913">
    <property type="entry name" value="IBN_N"/>
    <property type="match status" value="1"/>
</dbReference>
<accession>H2AZC3</accession>
<dbReference type="OrthoDB" id="361693at2759"/>
<gene>
    <name evidence="6" type="primary">KAFR0H02700</name>
    <name evidence="6" type="ORF">KAFR_0H02700</name>
</gene>
<dbReference type="PANTHER" id="PTHR10997">
    <property type="entry name" value="IMPORTIN-7, 8, 11"/>
    <property type="match status" value="1"/>
</dbReference>
<dbReference type="GO" id="GO:0006606">
    <property type="term" value="P:protein import into nucleus"/>
    <property type="evidence" value="ECO:0007669"/>
    <property type="project" value="EnsemblFungi"/>
</dbReference>
<dbReference type="AlphaFoldDB" id="H2AZC3"/>
<dbReference type="Gene3D" id="1.25.10.10">
    <property type="entry name" value="Leucine-rich Repeat Variant"/>
    <property type="match status" value="1"/>
</dbReference>
<dbReference type="GO" id="GO:0005829">
    <property type="term" value="C:cytosol"/>
    <property type="evidence" value="ECO:0007669"/>
    <property type="project" value="TreeGrafter"/>
</dbReference>
<keyword evidence="4" id="KW-0539">Nucleus</keyword>
<reference evidence="6 7" key="1">
    <citation type="journal article" date="2011" name="Proc. Natl. Acad. Sci. U.S.A.">
        <title>Evolutionary erosion of yeast sex chromosomes by mating-type switching accidents.</title>
        <authorList>
            <person name="Gordon J.L."/>
            <person name="Armisen D."/>
            <person name="Proux-Wera E."/>
            <person name="Oheigeartaigh S.S."/>
            <person name="Byrne K.P."/>
            <person name="Wolfe K.H."/>
        </authorList>
    </citation>
    <scope>NUCLEOTIDE SEQUENCE [LARGE SCALE GENOMIC DNA]</scope>
    <source>
        <strain evidence="7">ATCC 22294 / BCRC 22015 / CBS 2517 / CECT 1963 / NBRC 1671 / NRRL Y-8276</strain>
    </source>
</reference>
<dbReference type="GeneID" id="13887675"/>
<dbReference type="Pfam" id="PF25758">
    <property type="entry name" value="TPR_IPO11"/>
    <property type="match status" value="1"/>
</dbReference>
<dbReference type="EMBL" id="HE650828">
    <property type="protein sequence ID" value="CCF59679.1"/>
    <property type="molecule type" value="Genomic_DNA"/>
</dbReference>
<dbReference type="SUPFAM" id="SSF48371">
    <property type="entry name" value="ARM repeat"/>
    <property type="match status" value="1"/>
</dbReference>
<proteinExistence type="inferred from homology"/>
<dbReference type="RefSeq" id="XP_003958814.1">
    <property type="nucleotide sequence ID" value="XM_003958765.1"/>
</dbReference>
<dbReference type="Proteomes" id="UP000005220">
    <property type="component" value="Chromosome 8"/>
</dbReference>
<sequence>MSYNNVELNELNVVQMLEQAGNPQHAGSEIQKLAEQQLKAWEIKPGFHHLLQSVYLDLSNPLQVRWLAVIQFKNGIDKYWRSTRVHAISKEEKSLIRSRLFELIDEQNNQLTIQNAQAASKISRLDFPGEWPNLFEQLEHLLKDNHIRKNPIEIHNILIHINQIIKILGTARIGRCKPAMQSKVPLIFPLIVRIYLESFDEWTNSVLSHNNSEINYSDNLIKLQVAYLALKVLRRIVCEGYEKPHKDESVCEFLKLTIGHFDLLVANQATLGKYDIYERFIKCYGKLYYNLVAESPATFILLPCSIRILISYTKLLFEKASEVYSESTEVTGDFWENTTIRALLLLKRVITFTNKKGNVITLKARSDKQSIQASINRINVEFLNENLVKKLVDVLMESYLKLRPSELENWFLDPEEWINEQMATSYEYQIRPCAENFFQDLINSFSELLVPYLLNKIETDAASLSSSLDDFLKKDAIYASFQLSAAAVSDMVDFDKLLVEVFLPDARNSNKSEDELKIIRRRVALVINEWSTIKCSEESKRLCYKFFCDILMTEEDKVVLLTVLQSLRTMIDDWNFNKETFQPFLNDIVVVLLRKILPSVSLTETRLYVLNTISDIIIQTRPLINKDILIEILRIVPDLWDVATNNASESILSNSLLRLLRNLVTSLGSYSYLTWEIAIPVLSFSCNPSSAQYALLNEDGFELWSALLQNFTEKEHGFDDKFIEILPYLEHGIDTRTEILPTLLEIIKSYAMILPQNEFFSIETFAKVFSNLAAYLLKLREDSFQLILEIWEVLALRNEEDQENRLLTQFYQTGVLNSLFNCVFQEESLSSYQCGQIVQVIARISYVNPNALIEFLSNFYQSLPSSYENLQLPLAERKIVNKDMPFEEIIQKLIAVWIVCYKDLYDPKLKKIHLLGLSSLLRTNTISILFDFEGIVSLWVDMLEEINETNGGDCERYHLNDIVTDQSLAFYPLTNEQLRQHDLCKDNDPVHNISLKEFINQTLNFLKENLGPERYNELLQTVNPTLLENLRLFLSIQPNGI</sequence>
<dbReference type="GO" id="GO:0005635">
    <property type="term" value="C:nuclear envelope"/>
    <property type="evidence" value="ECO:0007669"/>
    <property type="project" value="TreeGrafter"/>
</dbReference>
<dbReference type="InterPro" id="IPR016024">
    <property type="entry name" value="ARM-type_fold"/>
</dbReference>